<evidence type="ECO:0000256" key="1">
    <source>
        <dbReference type="ARBA" id="ARBA00004251"/>
    </source>
</evidence>
<feature type="compositionally biased region" description="Low complexity" evidence="8">
    <location>
        <begin position="326"/>
        <end position="335"/>
    </location>
</feature>
<feature type="compositionally biased region" description="Basic and acidic residues" evidence="8">
    <location>
        <begin position="107"/>
        <end position="118"/>
    </location>
</feature>
<keyword evidence="5 7" id="KW-0472">Membrane</keyword>
<evidence type="ECO:0000256" key="5">
    <source>
        <dbReference type="ARBA" id="ARBA00023136"/>
    </source>
</evidence>
<dbReference type="EMBL" id="JBAMIC010000008">
    <property type="protein sequence ID" value="KAK7103268.1"/>
    <property type="molecule type" value="Genomic_DNA"/>
</dbReference>
<evidence type="ECO:0000256" key="6">
    <source>
        <dbReference type="ARBA" id="ARBA00023180"/>
    </source>
</evidence>
<feature type="compositionally biased region" description="Polar residues" evidence="8">
    <location>
        <begin position="483"/>
        <end position="499"/>
    </location>
</feature>
<feature type="compositionally biased region" description="Polar residues" evidence="8">
    <location>
        <begin position="406"/>
        <end position="419"/>
    </location>
</feature>
<feature type="compositionally biased region" description="Low complexity" evidence="8">
    <location>
        <begin position="251"/>
        <end position="260"/>
    </location>
</feature>
<dbReference type="Proteomes" id="UP001374579">
    <property type="component" value="Unassembled WGS sequence"/>
</dbReference>
<evidence type="ECO:0000313" key="10">
    <source>
        <dbReference type="EMBL" id="KAK7103268.1"/>
    </source>
</evidence>
<keyword evidence="6" id="KW-0325">Glycoprotein</keyword>
<evidence type="ECO:0000256" key="4">
    <source>
        <dbReference type="ARBA" id="ARBA00022989"/>
    </source>
</evidence>
<keyword evidence="4 9" id="KW-1133">Transmembrane helix</keyword>
<feature type="compositionally biased region" description="Low complexity" evidence="8">
    <location>
        <begin position="508"/>
        <end position="523"/>
    </location>
</feature>
<dbReference type="AlphaFoldDB" id="A0AAN9BC58"/>
<gene>
    <name evidence="10" type="ORF">V1264_018203</name>
</gene>
<feature type="transmembrane region" description="Helical" evidence="9">
    <location>
        <begin position="821"/>
        <end position="842"/>
    </location>
</feature>
<evidence type="ECO:0000256" key="3">
    <source>
        <dbReference type="ARBA" id="ARBA00022729"/>
    </source>
</evidence>
<keyword evidence="11" id="KW-1185">Reference proteome</keyword>
<keyword evidence="3" id="KW-0732">Signal</keyword>
<feature type="compositionally biased region" description="Polar residues" evidence="8">
    <location>
        <begin position="568"/>
        <end position="590"/>
    </location>
</feature>
<organism evidence="10 11">
    <name type="scientific">Littorina saxatilis</name>
    <dbReference type="NCBI Taxonomy" id="31220"/>
    <lineage>
        <taxon>Eukaryota</taxon>
        <taxon>Metazoa</taxon>
        <taxon>Spiralia</taxon>
        <taxon>Lophotrochozoa</taxon>
        <taxon>Mollusca</taxon>
        <taxon>Gastropoda</taxon>
        <taxon>Caenogastropoda</taxon>
        <taxon>Littorinimorpha</taxon>
        <taxon>Littorinoidea</taxon>
        <taxon>Littorinidae</taxon>
        <taxon>Littorina</taxon>
    </lineage>
</organism>
<dbReference type="GO" id="GO:0072594">
    <property type="term" value="P:establishment of protein localization to organelle"/>
    <property type="evidence" value="ECO:0007669"/>
    <property type="project" value="TreeGrafter"/>
</dbReference>
<dbReference type="PANTHER" id="PTHR11506:SF35">
    <property type="entry name" value="LYSOSOME-ASSOCIATED MEMBRANE GLYCOPROTEIN 5"/>
    <property type="match status" value="1"/>
</dbReference>
<evidence type="ECO:0000256" key="9">
    <source>
        <dbReference type="SAM" id="Phobius"/>
    </source>
</evidence>
<name>A0AAN9BC58_9CAEN</name>
<feature type="compositionally biased region" description="Acidic residues" evidence="8">
    <location>
        <begin position="359"/>
        <end position="368"/>
    </location>
</feature>
<dbReference type="GO" id="GO:0005765">
    <property type="term" value="C:lysosomal membrane"/>
    <property type="evidence" value="ECO:0007669"/>
    <property type="project" value="TreeGrafter"/>
</dbReference>
<dbReference type="GO" id="GO:0031902">
    <property type="term" value="C:late endosome membrane"/>
    <property type="evidence" value="ECO:0007669"/>
    <property type="project" value="TreeGrafter"/>
</dbReference>
<feature type="compositionally biased region" description="Polar residues" evidence="8">
    <location>
        <begin position="65"/>
        <end position="76"/>
    </location>
</feature>
<evidence type="ECO:0000256" key="7">
    <source>
        <dbReference type="PROSITE-ProRule" id="PRU00740"/>
    </source>
</evidence>
<comment type="similarity">
    <text evidence="7">Belongs to the LAMP family.</text>
</comment>
<feature type="compositionally biased region" description="Acidic residues" evidence="8">
    <location>
        <begin position="261"/>
        <end position="296"/>
    </location>
</feature>
<feature type="compositionally biased region" description="Low complexity" evidence="8">
    <location>
        <begin position="227"/>
        <end position="239"/>
    </location>
</feature>
<reference evidence="10 11" key="1">
    <citation type="submission" date="2024-02" db="EMBL/GenBank/DDBJ databases">
        <title>Chromosome-scale genome assembly of the rough periwinkle Littorina saxatilis.</title>
        <authorList>
            <person name="De Jode A."/>
            <person name="Faria R."/>
            <person name="Formenti G."/>
            <person name="Sims Y."/>
            <person name="Smith T.P."/>
            <person name="Tracey A."/>
            <person name="Wood J.M.D."/>
            <person name="Zagrodzka Z.B."/>
            <person name="Johannesson K."/>
            <person name="Butlin R.K."/>
            <person name="Leder E.H."/>
        </authorList>
    </citation>
    <scope>NUCLEOTIDE SEQUENCE [LARGE SCALE GENOMIC DNA]</scope>
    <source>
        <strain evidence="10">Snail1</strain>
        <tissue evidence="10">Muscle</tissue>
    </source>
</reference>
<dbReference type="InterPro" id="IPR002000">
    <property type="entry name" value="Lysosome-assoc_membr_glycop"/>
</dbReference>
<evidence type="ECO:0000256" key="2">
    <source>
        <dbReference type="ARBA" id="ARBA00022692"/>
    </source>
</evidence>
<feature type="compositionally biased region" description="Polar residues" evidence="8">
    <location>
        <begin position="444"/>
        <end position="461"/>
    </location>
</feature>
<comment type="caution">
    <text evidence="10">The sequence shown here is derived from an EMBL/GenBank/DDBJ whole genome shotgun (WGS) entry which is preliminary data.</text>
</comment>
<keyword evidence="2 7" id="KW-0812">Transmembrane</keyword>
<dbReference type="PROSITE" id="PS51407">
    <property type="entry name" value="LAMP_3"/>
    <property type="match status" value="1"/>
</dbReference>
<comment type="caution">
    <text evidence="7">Lacks conserved residue(s) required for the propagation of feature annotation.</text>
</comment>
<dbReference type="Gene3D" id="2.40.160.110">
    <property type="match status" value="1"/>
</dbReference>
<evidence type="ECO:0000313" key="11">
    <source>
        <dbReference type="Proteomes" id="UP001374579"/>
    </source>
</evidence>
<feature type="region of interest" description="Disordered" evidence="8">
    <location>
        <begin position="1"/>
        <end position="202"/>
    </location>
</feature>
<protein>
    <submittedName>
        <fullName evidence="10">Uncharacterized protein</fullName>
    </submittedName>
</protein>
<feature type="compositionally biased region" description="Basic and acidic residues" evidence="8">
    <location>
        <begin position="214"/>
        <end position="226"/>
    </location>
</feature>
<feature type="compositionally biased region" description="Low complexity" evidence="8">
    <location>
        <begin position="383"/>
        <end position="396"/>
    </location>
</feature>
<feature type="region of interest" description="Disordered" evidence="8">
    <location>
        <begin position="214"/>
        <end position="603"/>
    </location>
</feature>
<proteinExistence type="inferred from homology"/>
<dbReference type="GO" id="GO:0005886">
    <property type="term" value="C:plasma membrane"/>
    <property type="evidence" value="ECO:0007669"/>
    <property type="project" value="TreeGrafter"/>
</dbReference>
<accession>A0AAN9BC58</accession>
<feature type="compositionally biased region" description="Acidic residues" evidence="8">
    <location>
        <begin position="541"/>
        <end position="554"/>
    </location>
</feature>
<sequence>MDTTTNGTDTTEDTDEVKLFDDFTTDNTTDAEWENTTSADPDFSSEATVNETQGMPEDEGMDYDTYNSGNDTTLNDTYEDAGNFTADNAYGDSSNDTGETPEDEDYGDIHDSDDEMRLNDTFQNAENSTVDHEFGDSSNGTGEIPEDDGTDYNTYDSGDETRLNDTFEDADNSTADNGFEDWSNDTAFGQSEFESRNSTGVTLDNYTDVTQFESRNDSDTEFEFRNDTNMTSDNDTDVTPGFGEDEQTYYDNTTEGTTSDNDTETTTFDDDLDTFNETFDDTETEETQMTSPDDDNTTMTPADTEFDAEYWMSGSNDTDAFDAYNDTDTTTLDTDAGNETSPFDDVTGDGPGTTSNDTDTTEDEEMPPSDDFASDNRTDSDADNTTSSDFDFTSETMANNTEEDNTTSSVLDFTPQSDSNDTEEEGATGDPDFYDTTTEDSEDTNGTAVDGTTQVQDNTTAAADDGLEPSTVTVYDESGTLDDPQNTTASDDETPQPSTVEIFDESGSMMGNDTDMTSDNNTDVTPAVDYDTPEETTTADNETETTTVEDDENAFNETTDAPADDDNGTMTSPDTEFEQENATADGQNATDAVVPVDSDTDSDLTIVERKPEKADFIVNDSNGKPCLLASINITIWFKYHIQEGLIRETYTVSQKDEKDESSYEGSCEDNMSSLSITWNNNTFTLNLTFALEDRAVEERTKEDGLEMDVLPEGVNSTSSWALHQVALTYDTTNQQFFPGASNPSTKTVDPATVDLFKTPLGLSYMCETSGAVKLQFKDVEMVFNYVRLQPFAPQSAYFANETVECSGDMSTVPMTDASTTVPLVVAACLAGAVIVIIIGYAVHRCLTRHRHGQYKPMD</sequence>
<evidence type="ECO:0000256" key="8">
    <source>
        <dbReference type="SAM" id="MobiDB-lite"/>
    </source>
</evidence>
<comment type="subcellular location">
    <subcellularLocation>
        <location evidence="1">Cell membrane</location>
        <topology evidence="1">Single-pass type I membrane protein</topology>
    </subcellularLocation>
    <subcellularLocation>
        <location evidence="7">Membrane</location>
        <topology evidence="7">Single-pass type I membrane protein</topology>
    </subcellularLocation>
</comment>
<feature type="compositionally biased region" description="Polar residues" evidence="8">
    <location>
        <begin position="34"/>
        <end position="53"/>
    </location>
</feature>
<dbReference type="PANTHER" id="PTHR11506">
    <property type="entry name" value="LYSOSOME-ASSOCIATED MEMBRANE GLYCOPROTEIN"/>
    <property type="match status" value="1"/>
</dbReference>